<evidence type="ECO:0000256" key="1">
    <source>
        <dbReference type="SAM" id="Phobius"/>
    </source>
</evidence>
<evidence type="ECO:0000313" key="2">
    <source>
        <dbReference type="Proteomes" id="UP000887566"/>
    </source>
</evidence>
<dbReference type="GO" id="GO:0030659">
    <property type="term" value="C:cytoplasmic vesicle membrane"/>
    <property type="evidence" value="ECO:0007669"/>
    <property type="project" value="TreeGrafter"/>
</dbReference>
<reference evidence="3" key="1">
    <citation type="submission" date="2022-11" db="UniProtKB">
        <authorList>
            <consortium name="WormBaseParasite"/>
        </authorList>
    </citation>
    <scope>IDENTIFICATION</scope>
</reference>
<dbReference type="PANTHER" id="PTHR10796:SF90">
    <property type="entry name" value="SSD DOMAIN-CONTAINING PROTEIN"/>
    <property type="match status" value="1"/>
</dbReference>
<protein>
    <submittedName>
        <fullName evidence="3">Uncharacterized protein</fullName>
    </submittedName>
</protein>
<dbReference type="WBParaSite" id="PSAMB.scaffold4283size15106.g23893.t1">
    <property type="protein sequence ID" value="PSAMB.scaffold4283size15106.g23893.t1"/>
    <property type="gene ID" value="PSAMB.scaffold4283size15106.g23893"/>
</dbReference>
<proteinExistence type="predicted"/>
<keyword evidence="1" id="KW-0472">Membrane</keyword>
<keyword evidence="1" id="KW-0812">Transmembrane</keyword>
<name>A0A914WIS3_9BILA</name>
<keyword evidence="1" id="KW-1133">Transmembrane helix</keyword>
<dbReference type="PANTHER" id="PTHR10796">
    <property type="entry name" value="PATCHED-RELATED"/>
    <property type="match status" value="1"/>
</dbReference>
<keyword evidence="2" id="KW-1185">Reference proteome</keyword>
<organism evidence="2 3">
    <name type="scientific">Plectus sambesii</name>
    <dbReference type="NCBI Taxonomy" id="2011161"/>
    <lineage>
        <taxon>Eukaryota</taxon>
        <taxon>Metazoa</taxon>
        <taxon>Ecdysozoa</taxon>
        <taxon>Nematoda</taxon>
        <taxon>Chromadorea</taxon>
        <taxon>Plectida</taxon>
        <taxon>Plectina</taxon>
        <taxon>Plectoidea</taxon>
        <taxon>Plectidae</taxon>
        <taxon>Plectus</taxon>
    </lineage>
</organism>
<evidence type="ECO:0000313" key="3">
    <source>
        <dbReference type="WBParaSite" id="PSAMB.scaffold4283size15106.g23893.t1"/>
    </source>
</evidence>
<feature type="transmembrane region" description="Helical" evidence="1">
    <location>
        <begin position="32"/>
        <end position="52"/>
    </location>
</feature>
<dbReference type="GO" id="GO:0005886">
    <property type="term" value="C:plasma membrane"/>
    <property type="evidence" value="ECO:0007669"/>
    <property type="project" value="TreeGrafter"/>
</dbReference>
<dbReference type="GO" id="GO:0018996">
    <property type="term" value="P:molting cycle, collagen and cuticulin-based cuticle"/>
    <property type="evidence" value="ECO:0007669"/>
    <property type="project" value="TreeGrafter"/>
</dbReference>
<accession>A0A914WIS3</accession>
<dbReference type="InterPro" id="IPR051697">
    <property type="entry name" value="Patched_domain-protein"/>
</dbReference>
<dbReference type="GO" id="GO:0006897">
    <property type="term" value="P:endocytosis"/>
    <property type="evidence" value="ECO:0007669"/>
    <property type="project" value="TreeGrafter"/>
</dbReference>
<dbReference type="Proteomes" id="UP000887566">
    <property type="component" value="Unplaced"/>
</dbReference>
<sequence length="108" mass="11621">LRKKVAAGASTVLVFVPVVFHRDYTPSVFVKTIVLVVGWGILHGLILLPAILASLPDCCFIDGVNDTMRAAALAKEIDYLPDSRRRTAGELGADSKELELLGNGESKE</sequence>
<dbReference type="AlphaFoldDB" id="A0A914WIS3"/>